<dbReference type="Proteomes" id="UP000245916">
    <property type="component" value="Unassembled WGS sequence"/>
</dbReference>
<dbReference type="EMBL" id="QFFF01000001">
    <property type="protein sequence ID" value="PWG03431.1"/>
    <property type="molecule type" value="Genomic_DNA"/>
</dbReference>
<comment type="caution">
    <text evidence="4">The sequence shown here is derived from an EMBL/GenBank/DDBJ whole genome shotgun (WGS) entry which is preliminary data.</text>
</comment>
<evidence type="ECO:0000259" key="3">
    <source>
        <dbReference type="Pfam" id="PF13229"/>
    </source>
</evidence>
<dbReference type="InterPro" id="IPR012334">
    <property type="entry name" value="Pectin_lyas_fold"/>
</dbReference>
<dbReference type="RefSeq" id="WP_109271569.1">
    <property type="nucleotide sequence ID" value="NZ_QFFF01000001.1"/>
</dbReference>
<keyword evidence="2" id="KW-0732">Signal</keyword>
<sequence>MRRLFILAASLILALFAGAGLLAALNSRNSSPAYYVDYDKGDDANSGRSRDSAWKHAPGDARAQGRAAKTTLRPGDQVIFAAGVRYRSSITPRANGTTDEPIVFSGEAGRPAVVDGSDPAAEVRRCRSRSECGNAAQWQRLSRITFRQPLGENAALFTNQGPLYPAQWPNPADFFYRDEEENFFTTDGTRLGEGVAELPNAAAKAISGAGNATLALWVKPNRVVYRPVTRLEGNHARFDPAKLQFYTDRPSRLALRGHPNLIDQPKEFAILPDRRTAVAWLPGGTTGISAASGRQGFDLSGSSNIVIRNLTFENMADDGHRVRSGIAIGSRDLGASGIRIEKNRFANMVMPLGQGVIDLMNARDVAIDANAIDGISLGSGIRISGRSGNIRVTNNALSKIGRTGIMLMGTDGAVVTGNVIEDVRGVHGNGFSAYSNSRNIEFAFNTVTNAKQAATLRKSENIRIANNFLSGTSGAIGVLVSWGNNRNLTVSRNIIFGGRNALRLSSHDVGVEISANIIDGWVTTGGTSSGWEVHGNAFTRLSHQQKRQVDGGWQAESLRAVVASLGNGRPPAAICNVINRPGAVANDRRGGRIGARLACE</sequence>
<dbReference type="AlphaFoldDB" id="A0A2U2J569"/>
<organism evidence="4 5">
    <name type="scientific">Allosphingosinicella humi</name>
    <dbReference type="NCBI Taxonomy" id="2068657"/>
    <lineage>
        <taxon>Bacteria</taxon>
        <taxon>Pseudomonadati</taxon>
        <taxon>Pseudomonadota</taxon>
        <taxon>Alphaproteobacteria</taxon>
        <taxon>Sphingomonadales</taxon>
        <taxon>Sphingomonadaceae</taxon>
        <taxon>Allosphingosinicella</taxon>
    </lineage>
</organism>
<feature type="domain" description="Right handed beta helix" evidence="3">
    <location>
        <begin position="296"/>
        <end position="468"/>
    </location>
</feature>
<accession>A0A2U2J569</accession>
<name>A0A2U2J569_9SPHN</name>
<evidence type="ECO:0000256" key="1">
    <source>
        <dbReference type="SAM" id="MobiDB-lite"/>
    </source>
</evidence>
<dbReference type="InterPro" id="IPR039448">
    <property type="entry name" value="Beta_helix"/>
</dbReference>
<gene>
    <name evidence="4" type="ORF">DF286_11540</name>
</gene>
<feature type="compositionally biased region" description="Basic and acidic residues" evidence="1">
    <location>
        <begin position="41"/>
        <end position="59"/>
    </location>
</feature>
<dbReference type="InterPro" id="IPR006626">
    <property type="entry name" value="PbH1"/>
</dbReference>
<dbReference type="Pfam" id="PF13229">
    <property type="entry name" value="Beta_helix"/>
    <property type="match status" value="1"/>
</dbReference>
<dbReference type="InterPro" id="IPR011050">
    <property type="entry name" value="Pectin_lyase_fold/virulence"/>
</dbReference>
<dbReference type="OrthoDB" id="7594648at2"/>
<dbReference type="Gene3D" id="2.160.20.10">
    <property type="entry name" value="Single-stranded right-handed beta-helix, Pectin lyase-like"/>
    <property type="match status" value="2"/>
</dbReference>
<dbReference type="SMART" id="SM00710">
    <property type="entry name" value="PbH1"/>
    <property type="match status" value="6"/>
</dbReference>
<dbReference type="SUPFAM" id="SSF51126">
    <property type="entry name" value="Pectin lyase-like"/>
    <property type="match status" value="1"/>
</dbReference>
<evidence type="ECO:0000313" key="5">
    <source>
        <dbReference type="Proteomes" id="UP000245916"/>
    </source>
</evidence>
<proteinExistence type="predicted"/>
<evidence type="ECO:0000256" key="2">
    <source>
        <dbReference type="SAM" id="SignalP"/>
    </source>
</evidence>
<feature type="region of interest" description="Disordered" evidence="1">
    <location>
        <begin position="41"/>
        <end position="65"/>
    </location>
</feature>
<feature type="chain" id="PRO_5015494611" description="Right handed beta helix domain-containing protein" evidence="2">
    <location>
        <begin position="20"/>
        <end position="600"/>
    </location>
</feature>
<feature type="signal peptide" evidence="2">
    <location>
        <begin position="1"/>
        <end position="19"/>
    </location>
</feature>
<protein>
    <recommendedName>
        <fullName evidence="3">Right handed beta helix domain-containing protein</fullName>
    </recommendedName>
</protein>
<reference evidence="4 5" key="1">
    <citation type="submission" date="2018-05" db="EMBL/GenBank/DDBJ databases">
        <title>Genome of Sphingosinicella humi QZX222.</title>
        <authorList>
            <person name="Qiao Z."/>
            <person name="Wang G."/>
        </authorList>
    </citation>
    <scope>NUCLEOTIDE SEQUENCE [LARGE SCALE GENOMIC DNA]</scope>
    <source>
        <strain evidence="4 5">QZX222</strain>
    </source>
</reference>
<evidence type="ECO:0000313" key="4">
    <source>
        <dbReference type="EMBL" id="PWG03431.1"/>
    </source>
</evidence>
<keyword evidence="5" id="KW-1185">Reference proteome</keyword>